<dbReference type="OrthoDB" id="9802516at2"/>
<dbReference type="InterPro" id="IPR011856">
    <property type="entry name" value="tRNA_endonuc-like_dom_sf"/>
</dbReference>
<dbReference type="GO" id="GO:0003676">
    <property type="term" value="F:nucleic acid binding"/>
    <property type="evidence" value="ECO:0007669"/>
    <property type="project" value="InterPro"/>
</dbReference>
<dbReference type="CDD" id="cd20736">
    <property type="entry name" value="PoNe_Nuclease"/>
    <property type="match status" value="1"/>
</dbReference>
<dbReference type="InterPro" id="IPR003509">
    <property type="entry name" value="UPF0102_YraN-like"/>
</dbReference>
<gene>
    <name evidence="3" type="ORF">EXD82_05340</name>
</gene>
<name>A0A544QV96_9FIRM</name>
<dbReference type="Gene3D" id="3.40.1350.10">
    <property type="match status" value="1"/>
</dbReference>
<organism evidence="3 4">
    <name type="scientific">Peptacetobacter hominis</name>
    <dbReference type="NCBI Taxonomy" id="2743610"/>
    <lineage>
        <taxon>Bacteria</taxon>
        <taxon>Bacillati</taxon>
        <taxon>Bacillota</taxon>
        <taxon>Clostridia</taxon>
        <taxon>Peptostreptococcales</taxon>
        <taxon>Peptostreptococcaceae</taxon>
        <taxon>Peptacetobacter</taxon>
    </lineage>
</organism>
<protein>
    <recommendedName>
        <fullName evidence="2">UPF0102 protein EXD82_05340</fullName>
    </recommendedName>
</protein>
<dbReference type="NCBIfam" id="TIGR00252">
    <property type="entry name" value="YraN family protein"/>
    <property type="match status" value="1"/>
</dbReference>
<proteinExistence type="inferred from homology"/>
<dbReference type="HAMAP" id="MF_00048">
    <property type="entry name" value="UPF0102"/>
    <property type="match status" value="1"/>
</dbReference>
<dbReference type="Proteomes" id="UP000317863">
    <property type="component" value="Unassembled WGS sequence"/>
</dbReference>
<dbReference type="RefSeq" id="WP_142535887.1">
    <property type="nucleotide sequence ID" value="NZ_SGJB01000008.1"/>
</dbReference>
<evidence type="ECO:0000256" key="1">
    <source>
        <dbReference type="ARBA" id="ARBA00006738"/>
    </source>
</evidence>
<evidence type="ECO:0000256" key="2">
    <source>
        <dbReference type="HAMAP-Rule" id="MF_00048"/>
    </source>
</evidence>
<dbReference type="AlphaFoldDB" id="A0A544QV96"/>
<accession>A0A544QV96</accession>
<evidence type="ECO:0000313" key="4">
    <source>
        <dbReference type="Proteomes" id="UP000317863"/>
    </source>
</evidence>
<reference evidence="3 4" key="1">
    <citation type="submission" date="2019-02" db="EMBL/GenBank/DDBJ databases">
        <title>Peptostreptococcaceae bacterium ZHW00191 nov., a new bacterium isolated from the human gut.</title>
        <authorList>
            <person name="Zhou H.-W."/>
            <person name="Chen X.-J."/>
        </authorList>
    </citation>
    <scope>NUCLEOTIDE SEQUENCE [LARGE SCALE GENOMIC DNA]</scope>
    <source>
        <strain evidence="3 4">ZHW00191</strain>
    </source>
</reference>
<dbReference type="EMBL" id="SGJB01000008">
    <property type="protein sequence ID" value="TQQ84617.1"/>
    <property type="molecule type" value="Genomic_DNA"/>
</dbReference>
<keyword evidence="4" id="KW-1185">Reference proteome</keyword>
<dbReference type="PANTHER" id="PTHR34039">
    <property type="entry name" value="UPF0102 PROTEIN YRAN"/>
    <property type="match status" value="1"/>
</dbReference>
<dbReference type="NCBIfam" id="NF009150">
    <property type="entry name" value="PRK12497.1-3"/>
    <property type="match status" value="1"/>
</dbReference>
<evidence type="ECO:0000313" key="3">
    <source>
        <dbReference type="EMBL" id="TQQ84617.1"/>
    </source>
</evidence>
<dbReference type="PANTHER" id="PTHR34039:SF1">
    <property type="entry name" value="UPF0102 PROTEIN YRAN"/>
    <property type="match status" value="1"/>
</dbReference>
<dbReference type="Pfam" id="PF02021">
    <property type="entry name" value="UPF0102"/>
    <property type="match status" value="1"/>
</dbReference>
<comment type="caution">
    <text evidence="3">The sequence shown here is derived from an EMBL/GenBank/DDBJ whole genome shotgun (WGS) entry which is preliminary data.</text>
</comment>
<dbReference type="SUPFAM" id="SSF52980">
    <property type="entry name" value="Restriction endonuclease-like"/>
    <property type="match status" value="1"/>
</dbReference>
<dbReference type="InterPro" id="IPR011335">
    <property type="entry name" value="Restrct_endonuc-II-like"/>
</dbReference>
<sequence length="114" mass="13490">MDNKEKGKRGEDIAVEYIESRNGEVIERNYWSKYGEIDIIAEIDDEIVFIEVKSRNNINFGYPAEAVNIEKQRRIINTAKCYLAERNITEKDIRFDVIEVYMSDRKLRHIVNAF</sequence>
<comment type="similarity">
    <text evidence="1 2">Belongs to the UPF0102 family.</text>
</comment>